<dbReference type="RefSeq" id="WP_017186665.1">
    <property type="nucleotide sequence ID" value="NZ_FOGL01000004.1"/>
</dbReference>
<evidence type="ECO:0008006" key="3">
    <source>
        <dbReference type="Google" id="ProtNLM"/>
    </source>
</evidence>
<organism evidence="1 2">
    <name type="scientific">Gracilibacillus ureilyticus</name>
    <dbReference type="NCBI Taxonomy" id="531814"/>
    <lineage>
        <taxon>Bacteria</taxon>
        <taxon>Bacillati</taxon>
        <taxon>Bacillota</taxon>
        <taxon>Bacilli</taxon>
        <taxon>Bacillales</taxon>
        <taxon>Bacillaceae</taxon>
        <taxon>Gracilibacillus</taxon>
    </lineage>
</organism>
<dbReference type="Gene3D" id="2.30.30.290">
    <property type="entry name" value="YopX-like domains"/>
    <property type="match status" value="1"/>
</dbReference>
<protein>
    <recommendedName>
        <fullName evidence="3">YopX protein</fullName>
    </recommendedName>
</protein>
<dbReference type="SUPFAM" id="SSF159006">
    <property type="entry name" value="YopX-like"/>
    <property type="match status" value="1"/>
</dbReference>
<evidence type="ECO:0000313" key="2">
    <source>
        <dbReference type="Proteomes" id="UP000199687"/>
    </source>
</evidence>
<sequence length="49" mass="6029">MREFKFRAWINLYSHWHMTNEVQYVDDKTLECNLKIIGNIYQNPELVQV</sequence>
<evidence type="ECO:0000313" key="1">
    <source>
        <dbReference type="EMBL" id="SER43034.1"/>
    </source>
</evidence>
<keyword evidence="2" id="KW-1185">Reference proteome</keyword>
<proteinExistence type="predicted"/>
<dbReference type="Proteomes" id="UP000199687">
    <property type="component" value="Unassembled WGS sequence"/>
</dbReference>
<dbReference type="AlphaFoldDB" id="A0A1H9P414"/>
<accession>A0A1H9P414</accession>
<reference evidence="1 2" key="1">
    <citation type="submission" date="2016-10" db="EMBL/GenBank/DDBJ databases">
        <authorList>
            <person name="de Groot N.N."/>
        </authorList>
    </citation>
    <scope>NUCLEOTIDE SEQUENCE [LARGE SCALE GENOMIC DNA]</scope>
    <source>
        <strain evidence="1 2">CGMCC 1.7727</strain>
    </source>
</reference>
<dbReference type="InterPro" id="IPR023385">
    <property type="entry name" value="YopX-like_C"/>
</dbReference>
<dbReference type="STRING" id="531814.SAMN04487944_10494"/>
<dbReference type="EMBL" id="FOGL01000004">
    <property type="protein sequence ID" value="SER43034.1"/>
    <property type="molecule type" value="Genomic_DNA"/>
</dbReference>
<name>A0A1H9P414_9BACI</name>
<gene>
    <name evidence="1" type="ORF">SAMN04487944_10494</name>
</gene>